<dbReference type="RefSeq" id="WP_233698000.1">
    <property type="nucleotide sequence ID" value="NZ_JAJNBZ010000018.1"/>
</dbReference>
<dbReference type="EMBL" id="JAJNBZ010000018">
    <property type="protein sequence ID" value="MCE5171570.1"/>
    <property type="molecule type" value="Genomic_DNA"/>
</dbReference>
<proteinExistence type="predicted"/>
<dbReference type="InterPro" id="IPR013216">
    <property type="entry name" value="Methyltransf_11"/>
</dbReference>
<dbReference type="CDD" id="cd02440">
    <property type="entry name" value="AdoMet_MTases"/>
    <property type="match status" value="1"/>
</dbReference>
<protein>
    <submittedName>
        <fullName evidence="2">Class I SAM-dependent methyltransferase</fullName>
    </submittedName>
</protein>
<dbReference type="SUPFAM" id="SSF53335">
    <property type="entry name" value="S-adenosyl-L-methionine-dependent methyltransferases"/>
    <property type="match status" value="1"/>
</dbReference>
<dbReference type="Proteomes" id="UP001199916">
    <property type="component" value="Unassembled WGS sequence"/>
</dbReference>
<sequence length="256" mass="29002">MASQRAPDHIAVPDHVSIYEHQAAQYDRLIECEDDKLELRHALSKLLQSEAYGRVAELGAGTGRLTRLVLQYAPRLAEYTACDASASMLRQLEANVRRDVKDGHYNSVRANMVRTVTAPHHRLPLAAGSVDLVLAGWTICYACSEEHEHQNNMLPSIMEEARRILRPGGRIVIWETLGTGVDAPAVLPALRGYIEAMEERYHFRHTILQTDFRFPNLHEAESLSDWFFGKEVLRMLRQEADGTVLLPSFTGMWIQE</sequence>
<keyword evidence="2" id="KW-0808">Transferase</keyword>
<dbReference type="InterPro" id="IPR050508">
    <property type="entry name" value="Methyltransf_Superfamily"/>
</dbReference>
<keyword evidence="2" id="KW-0489">Methyltransferase</keyword>
<evidence type="ECO:0000313" key="2">
    <source>
        <dbReference type="EMBL" id="MCE5171570.1"/>
    </source>
</evidence>
<reference evidence="2 3" key="1">
    <citation type="submission" date="2021-11" db="EMBL/GenBank/DDBJ databases">
        <title>Draft genome sequence of Paenibacillus profundus YoMME, a new Gram-positive bacteria with exoelectrogenic properties.</title>
        <authorList>
            <person name="Hubenova Y."/>
            <person name="Hubenova E."/>
            <person name="Manasiev Y."/>
            <person name="Peykov S."/>
            <person name="Mitov M."/>
        </authorList>
    </citation>
    <scope>NUCLEOTIDE SEQUENCE [LARGE SCALE GENOMIC DNA]</scope>
    <source>
        <strain evidence="2 3">YoMME</strain>
    </source>
</reference>
<dbReference type="PANTHER" id="PTHR42912">
    <property type="entry name" value="METHYLTRANSFERASE"/>
    <property type="match status" value="1"/>
</dbReference>
<gene>
    <name evidence="2" type="ORF">LQV63_19905</name>
</gene>
<accession>A0ABS8YML5</accession>
<dbReference type="Pfam" id="PF08241">
    <property type="entry name" value="Methyltransf_11"/>
    <property type="match status" value="1"/>
</dbReference>
<dbReference type="GO" id="GO:0008168">
    <property type="term" value="F:methyltransferase activity"/>
    <property type="evidence" value="ECO:0007669"/>
    <property type="project" value="UniProtKB-KW"/>
</dbReference>
<name>A0ABS8YML5_9BACL</name>
<dbReference type="InterPro" id="IPR029063">
    <property type="entry name" value="SAM-dependent_MTases_sf"/>
</dbReference>
<dbReference type="GO" id="GO:0032259">
    <property type="term" value="P:methylation"/>
    <property type="evidence" value="ECO:0007669"/>
    <property type="project" value="UniProtKB-KW"/>
</dbReference>
<feature type="domain" description="Methyltransferase type 11" evidence="1">
    <location>
        <begin position="57"/>
        <end position="173"/>
    </location>
</feature>
<evidence type="ECO:0000313" key="3">
    <source>
        <dbReference type="Proteomes" id="UP001199916"/>
    </source>
</evidence>
<organism evidence="2 3">
    <name type="scientific">Paenibacillus profundus</name>
    <dbReference type="NCBI Taxonomy" id="1173085"/>
    <lineage>
        <taxon>Bacteria</taxon>
        <taxon>Bacillati</taxon>
        <taxon>Bacillota</taxon>
        <taxon>Bacilli</taxon>
        <taxon>Bacillales</taxon>
        <taxon>Paenibacillaceae</taxon>
        <taxon>Paenibacillus</taxon>
    </lineage>
</organism>
<comment type="caution">
    <text evidence="2">The sequence shown here is derived from an EMBL/GenBank/DDBJ whole genome shotgun (WGS) entry which is preliminary data.</text>
</comment>
<keyword evidence="3" id="KW-1185">Reference proteome</keyword>
<evidence type="ECO:0000259" key="1">
    <source>
        <dbReference type="Pfam" id="PF08241"/>
    </source>
</evidence>
<dbReference type="Gene3D" id="3.40.50.150">
    <property type="entry name" value="Vaccinia Virus protein VP39"/>
    <property type="match status" value="1"/>
</dbReference>